<gene>
    <name evidence="2" type="ORF">K6958_08640</name>
</gene>
<sequence>MIKNKKLCWTILIITAIAVSYFLWLSLRPVKIVAVHDDGNYSDVLVNQFPITVRGKIGWWRENREMLKSHYGIPKPSLSGSYTITFWLFGDGYMEEEKYDRLCFLEMKTKKNCIEKEKTFTVRYSKHSGLYFLAHDGYYQITDSGKIVKRPSH</sequence>
<keyword evidence="1" id="KW-0812">Transmembrane</keyword>
<protein>
    <submittedName>
        <fullName evidence="2">DUF943 family protein</fullName>
    </submittedName>
</protein>
<dbReference type="InterPro" id="IPR010351">
    <property type="entry name" value="DUF943"/>
</dbReference>
<feature type="transmembrane region" description="Helical" evidence="1">
    <location>
        <begin position="7"/>
        <end position="27"/>
    </location>
</feature>
<accession>A0ABY4RFK2</accession>
<organism evidence="2 3">
    <name type="scientific">Mixta hanseatica</name>
    <dbReference type="NCBI Taxonomy" id="2872648"/>
    <lineage>
        <taxon>Bacteria</taxon>
        <taxon>Pseudomonadati</taxon>
        <taxon>Pseudomonadota</taxon>
        <taxon>Gammaproteobacteria</taxon>
        <taxon>Enterobacterales</taxon>
        <taxon>Erwiniaceae</taxon>
        <taxon>Mixta</taxon>
    </lineage>
</organism>
<keyword evidence="1" id="KW-0472">Membrane</keyword>
<dbReference type="Proteomes" id="UP001056635">
    <property type="component" value="Chromosome"/>
</dbReference>
<dbReference type="RefSeq" id="WP_249894255.1">
    <property type="nucleotide sequence ID" value="NZ_CP082904.1"/>
</dbReference>
<reference evidence="2" key="1">
    <citation type="submission" date="2021-09" db="EMBL/GenBank/DDBJ databases">
        <title>First case of bloodstream infection caused by Mixta hanseatica sp. nov., a member of the Erwiniaceae family.</title>
        <authorList>
            <person name="Both A."/>
            <person name="Huang J."/>
            <person name="Wenzel P."/>
            <person name="Aepfelbacher M."/>
            <person name="Rohde H."/>
            <person name="Christner M."/>
            <person name="Hentschke M."/>
        </authorList>
    </citation>
    <scope>NUCLEOTIDE SEQUENCE</scope>
    <source>
        <strain evidence="2">X22927</strain>
    </source>
</reference>
<keyword evidence="3" id="KW-1185">Reference proteome</keyword>
<name>A0ABY4RFK2_9GAMM</name>
<evidence type="ECO:0000256" key="1">
    <source>
        <dbReference type="SAM" id="Phobius"/>
    </source>
</evidence>
<keyword evidence="1" id="KW-1133">Transmembrane helix</keyword>
<evidence type="ECO:0000313" key="3">
    <source>
        <dbReference type="Proteomes" id="UP001056635"/>
    </source>
</evidence>
<dbReference type="EMBL" id="CP082904">
    <property type="protein sequence ID" value="UQY45701.1"/>
    <property type="molecule type" value="Genomic_DNA"/>
</dbReference>
<dbReference type="Pfam" id="PF06092">
    <property type="entry name" value="DUF943"/>
    <property type="match status" value="1"/>
</dbReference>
<proteinExistence type="predicted"/>
<evidence type="ECO:0000313" key="2">
    <source>
        <dbReference type="EMBL" id="UQY45701.1"/>
    </source>
</evidence>